<dbReference type="PANTHER" id="PTHR43155">
    <property type="entry name" value="CYCLIC DI-GMP PHOSPHODIESTERASE PA4108-RELATED"/>
    <property type="match status" value="1"/>
</dbReference>
<dbReference type="InterPro" id="IPR003607">
    <property type="entry name" value="HD/PDEase_dom"/>
</dbReference>
<dbReference type="Gene3D" id="1.10.3210.10">
    <property type="entry name" value="Hypothetical protein af1432"/>
    <property type="match status" value="1"/>
</dbReference>
<dbReference type="EMBL" id="JNUP01000023">
    <property type="protein sequence ID" value="KGE73642.1"/>
    <property type="molecule type" value="Genomic_DNA"/>
</dbReference>
<dbReference type="STRING" id="1480694.DC28_03140"/>
<evidence type="ECO:0000259" key="1">
    <source>
        <dbReference type="PROSITE" id="PS51832"/>
    </source>
</evidence>
<organism evidence="2 3">
    <name type="scientific">Spirochaeta lutea</name>
    <dbReference type="NCBI Taxonomy" id="1480694"/>
    <lineage>
        <taxon>Bacteria</taxon>
        <taxon>Pseudomonadati</taxon>
        <taxon>Spirochaetota</taxon>
        <taxon>Spirochaetia</taxon>
        <taxon>Spirochaetales</taxon>
        <taxon>Spirochaetaceae</taxon>
        <taxon>Spirochaeta</taxon>
    </lineage>
</organism>
<sequence length="386" mass="42785">MKEHLITTLQPGKHFSQPAYLDEKYILLSPEVPITDDLISLLAEWDYDYVYCDGDQTDKDSINTANAGEGLAGNTLEHKLKDQALFEEAAQEFRSLADFTEKLFTSFVTRNELPVKDVSSRVRDAIEVIRENRSYIVRITEMDYPGKNYLVLHSVKSLIIGTTIGLSLKLPNHRLIELGSALLLHEIGMVKLPPKIYMSDKPLTPEERKAITAHTLLGFKVLKAEGYPMSVCLGVLESHENMDGSGYPRGLTGDKISLYAKIIGVVSSYAALSSERPFRQAVDGHSSILELLKNRGKRYDELVLRALIQNLSIYPLGTFVEINGGAKGMVVQTNPERPKAPVVKLLISGSNEVFAEMPLVDTAKEGAGIVRSLNVEEARVLKTKIS</sequence>
<dbReference type="PROSITE" id="PS51832">
    <property type="entry name" value="HD_GYP"/>
    <property type="match status" value="1"/>
</dbReference>
<dbReference type="eggNOG" id="COG2206">
    <property type="taxonomic scope" value="Bacteria"/>
</dbReference>
<dbReference type="InterPro" id="IPR037522">
    <property type="entry name" value="HD_GYP_dom"/>
</dbReference>
<dbReference type="CDD" id="cd00077">
    <property type="entry name" value="HDc"/>
    <property type="match status" value="1"/>
</dbReference>
<dbReference type="SUPFAM" id="SSF109604">
    <property type="entry name" value="HD-domain/PDEase-like"/>
    <property type="match status" value="1"/>
</dbReference>
<evidence type="ECO:0000313" key="2">
    <source>
        <dbReference type="EMBL" id="KGE73642.1"/>
    </source>
</evidence>
<comment type="caution">
    <text evidence="2">The sequence shown here is derived from an EMBL/GenBank/DDBJ whole genome shotgun (WGS) entry which is preliminary data.</text>
</comment>
<proteinExistence type="predicted"/>
<dbReference type="Proteomes" id="UP000029692">
    <property type="component" value="Unassembled WGS sequence"/>
</dbReference>
<gene>
    <name evidence="2" type="ORF">DC28_03140</name>
</gene>
<dbReference type="OrthoDB" id="9781505at2"/>
<dbReference type="RefSeq" id="WP_052078379.1">
    <property type="nucleotide sequence ID" value="NZ_JNUP01000023.1"/>
</dbReference>
<evidence type="ECO:0000313" key="3">
    <source>
        <dbReference type="Proteomes" id="UP000029692"/>
    </source>
</evidence>
<reference evidence="2 3" key="1">
    <citation type="submission" date="2014-05" db="EMBL/GenBank/DDBJ databases">
        <title>De novo Genome Sequence of Spirocheata sp.</title>
        <authorList>
            <person name="Shivani Y."/>
            <person name="Subhash Y."/>
            <person name="Tushar L."/>
            <person name="Sasikala C."/>
            <person name="Ramana C.V."/>
        </authorList>
    </citation>
    <scope>NUCLEOTIDE SEQUENCE [LARGE SCALE GENOMIC DNA]</scope>
    <source>
        <strain evidence="2 3">JC230</strain>
    </source>
</reference>
<keyword evidence="3" id="KW-1185">Reference proteome</keyword>
<name>A0A098R4F1_9SPIO</name>
<dbReference type="PANTHER" id="PTHR43155:SF2">
    <property type="entry name" value="CYCLIC DI-GMP PHOSPHODIESTERASE PA4108"/>
    <property type="match status" value="1"/>
</dbReference>
<dbReference type="Pfam" id="PF13487">
    <property type="entry name" value="HD_5"/>
    <property type="match status" value="1"/>
</dbReference>
<feature type="domain" description="HD-GYP" evidence="1">
    <location>
        <begin position="128"/>
        <end position="323"/>
    </location>
</feature>
<accession>A0A098R4F1</accession>
<dbReference type="AlphaFoldDB" id="A0A098R4F1"/>
<protein>
    <recommendedName>
        <fullName evidence="1">HD-GYP domain-containing protein</fullName>
    </recommendedName>
</protein>